<keyword evidence="3" id="KW-1185">Reference proteome</keyword>
<dbReference type="OrthoDB" id="6382204at2759"/>
<dbReference type="Proteomes" id="UP000299102">
    <property type="component" value="Unassembled WGS sequence"/>
</dbReference>
<reference evidence="2 3" key="1">
    <citation type="journal article" date="2019" name="Commun. Biol.">
        <title>The bagworm genome reveals a unique fibroin gene that provides high tensile strength.</title>
        <authorList>
            <person name="Kono N."/>
            <person name="Nakamura H."/>
            <person name="Ohtoshi R."/>
            <person name="Tomita M."/>
            <person name="Numata K."/>
            <person name="Arakawa K."/>
        </authorList>
    </citation>
    <scope>NUCLEOTIDE SEQUENCE [LARGE SCALE GENOMIC DNA]</scope>
</reference>
<dbReference type="AlphaFoldDB" id="A0A4C1YAC5"/>
<evidence type="ECO:0000313" key="3">
    <source>
        <dbReference type="Proteomes" id="UP000299102"/>
    </source>
</evidence>
<evidence type="ECO:0000313" key="2">
    <source>
        <dbReference type="EMBL" id="GBP71874.1"/>
    </source>
</evidence>
<organism evidence="2 3">
    <name type="scientific">Eumeta variegata</name>
    <name type="common">Bagworm moth</name>
    <name type="synonym">Eumeta japonica</name>
    <dbReference type="NCBI Taxonomy" id="151549"/>
    <lineage>
        <taxon>Eukaryota</taxon>
        <taxon>Metazoa</taxon>
        <taxon>Ecdysozoa</taxon>
        <taxon>Arthropoda</taxon>
        <taxon>Hexapoda</taxon>
        <taxon>Insecta</taxon>
        <taxon>Pterygota</taxon>
        <taxon>Neoptera</taxon>
        <taxon>Endopterygota</taxon>
        <taxon>Lepidoptera</taxon>
        <taxon>Glossata</taxon>
        <taxon>Ditrysia</taxon>
        <taxon>Tineoidea</taxon>
        <taxon>Psychidae</taxon>
        <taxon>Oiketicinae</taxon>
        <taxon>Eumeta</taxon>
    </lineage>
</organism>
<accession>A0A4C1YAC5</accession>
<proteinExistence type="predicted"/>
<gene>
    <name evidence="2" type="ORF">EVAR_58931_1</name>
</gene>
<protein>
    <submittedName>
        <fullName evidence="2">Uncharacterized protein</fullName>
    </submittedName>
</protein>
<evidence type="ECO:0000256" key="1">
    <source>
        <dbReference type="SAM" id="MobiDB-lite"/>
    </source>
</evidence>
<comment type="caution">
    <text evidence="2">The sequence shown here is derived from an EMBL/GenBank/DDBJ whole genome shotgun (WGS) entry which is preliminary data.</text>
</comment>
<feature type="region of interest" description="Disordered" evidence="1">
    <location>
        <begin position="1"/>
        <end position="21"/>
    </location>
</feature>
<dbReference type="EMBL" id="BGZK01001124">
    <property type="protein sequence ID" value="GBP71874.1"/>
    <property type="molecule type" value="Genomic_DNA"/>
</dbReference>
<sequence length="203" mass="21962">MYYRAANGKSPNAPPAGRTRSRSELLTDNFFAAKRTRHMATEDRGSERYVIGVRGCKGGAGRGSGGVALANTLFLPIENITCEMSIARNKTALVVFCQDENNIDSSQPPIESILKEMKSLPTPLSVIAATPRKELENKFIFNPYTNKRHNAPGSRIRISESGLPTCKVSLPSCPRSGTAPLPTCVRSERISAIGAKVSKNALQ</sequence>
<name>A0A4C1YAC5_EUMVA</name>